<evidence type="ECO:0000256" key="2">
    <source>
        <dbReference type="ARBA" id="ARBA00007637"/>
    </source>
</evidence>
<dbReference type="Gene3D" id="3.40.50.720">
    <property type="entry name" value="NAD(P)-binding Rossmann-like Domain"/>
    <property type="match status" value="1"/>
</dbReference>
<dbReference type="OrthoDB" id="9779041at2"/>
<accession>A0A840SDG4</accession>
<comment type="pathway">
    <text evidence="1">Bacterial outer membrane biogenesis; LPS O-antigen biosynthesis.</text>
</comment>
<keyword evidence="4" id="KW-0456">Lyase</keyword>
<feature type="domain" description="NAD-dependent epimerase/dehydratase" evidence="3">
    <location>
        <begin position="22"/>
        <end position="251"/>
    </location>
</feature>
<dbReference type="Proteomes" id="UP000554837">
    <property type="component" value="Unassembled WGS sequence"/>
</dbReference>
<keyword evidence="5" id="KW-1185">Reference proteome</keyword>
<dbReference type="NCBIfam" id="TIGR02622">
    <property type="entry name" value="CDP_4_6_dhtase"/>
    <property type="match status" value="1"/>
</dbReference>
<dbReference type="PANTHER" id="PTHR43000">
    <property type="entry name" value="DTDP-D-GLUCOSE 4,6-DEHYDRATASE-RELATED"/>
    <property type="match status" value="1"/>
</dbReference>
<comment type="caution">
    <text evidence="4">The sequence shown here is derived from an EMBL/GenBank/DDBJ whole genome shotgun (WGS) entry which is preliminary data.</text>
</comment>
<dbReference type="GO" id="GO:0047733">
    <property type="term" value="F:CDP-glucose 4,6-dehydratase activity"/>
    <property type="evidence" value="ECO:0007669"/>
    <property type="project" value="UniProtKB-EC"/>
</dbReference>
<evidence type="ECO:0000259" key="3">
    <source>
        <dbReference type="Pfam" id="PF01370"/>
    </source>
</evidence>
<sequence>MGQRKGTVEKLDLLNTLRGRRVLLTGHTGFKGGWLALWLHQLGAEVHGFALDPNTEPALFEVARVAEVLASDTRADLRDAAAIKACVARVSPELVLHLAAQPLVRESYRDPAGTWASNVQGTVHMLDALRGTACRAAVVITTDKVYANQEWDHPYRESDALGGHDPYSASKAACELVVESFRKSFFTDQGLRLASARAGNVIGGGDWAAERLVPDILKALDAGRPVPLRHPASVRPWQHVLEPLSGYLRLAAGLLEGEAGLDAAWNFGPEVADAQPVIELVRGLGAQASVQSGEHPHEAGRLELDIARARHRLGWRPRWPLNQALAATLAWHQAWRAGQDMQSFSLQQIEQYAPS</sequence>
<dbReference type="Pfam" id="PF01370">
    <property type="entry name" value="Epimerase"/>
    <property type="match status" value="1"/>
</dbReference>
<evidence type="ECO:0000313" key="4">
    <source>
        <dbReference type="EMBL" id="MBB5206380.1"/>
    </source>
</evidence>
<evidence type="ECO:0000313" key="5">
    <source>
        <dbReference type="Proteomes" id="UP000554837"/>
    </source>
</evidence>
<comment type="similarity">
    <text evidence="2">Belongs to the NAD(P)-dependent epimerase/dehydratase family.</text>
</comment>
<dbReference type="EC" id="4.2.1.45" evidence="4"/>
<dbReference type="EMBL" id="JACHHO010000011">
    <property type="protein sequence ID" value="MBB5206380.1"/>
    <property type="molecule type" value="Genomic_DNA"/>
</dbReference>
<organism evidence="4 5">
    <name type="scientific">Inhella inkyongensis</name>
    <dbReference type="NCBI Taxonomy" id="392593"/>
    <lineage>
        <taxon>Bacteria</taxon>
        <taxon>Pseudomonadati</taxon>
        <taxon>Pseudomonadota</taxon>
        <taxon>Betaproteobacteria</taxon>
        <taxon>Burkholderiales</taxon>
        <taxon>Sphaerotilaceae</taxon>
        <taxon>Inhella</taxon>
    </lineage>
</organism>
<dbReference type="RefSeq" id="WP_138856496.1">
    <property type="nucleotide sequence ID" value="NZ_CP040709.1"/>
</dbReference>
<proteinExistence type="inferred from homology"/>
<dbReference type="InterPro" id="IPR001509">
    <property type="entry name" value="Epimerase_deHydtase"/>
</dbReference>
<protein>
    <submittedName>
        <fullName evidence="4">CDP-glucose 4,6-dehydratase</fullName>
        <ecNumber evidence="4">4.2.1.45</ecNumber>
    </submittedName>
</protein>
<dbReference type="InterPro" id="IPR036291">
    <property type="entry name" value="NAD(P)-bd_dom_sf"/>
</dbReference>
<dbReference type="InterPro" id="IPR013445">
    <property type="entry name" value="CDP_4_6_deHydtase"/>
</dbReference>
<name>A0A840SDG4_9BURK</name>
<reference evidence="4 5" key="1">
    <citation type="submission" date="2020-08" db="EMBL/GenBank/DDBJ databases">
        <title>Genomic Encyclopedia of Type Strains, Phase IV (KMG-IV): sequencing the most valuable type-strain genomes for metagenomic binning, comparative biology and taxonomic classification.</title>
        <authorList>
            <person name="Goeker M."/>
        </authorList>
    </citation>
    <scope>NUCLEOTIDE SEQUENCE [LARGE SCALE GENOMIC DNA]</scope>
    <source>
        <strain evidence="4 5">DSM 23958</strain>
    </source>
</reference>
<dbReference type="SUPFAM" id="SSF51735">
    <property type="entry name" value="NAD(P)-binding Rossmann-fold domains"/>
    <property type="match status" value="1"/>
</dbReference>
<gene>
    <name evidence="4" type="ORF">HNQ51_003726</name>
</gene>
<dbReference type="Gene3D" id="3.90.25.10">
    <property type="entry name" value="UDP-galactose 4-epimerase, domain 1"/>
    <property type="match status" value="1"/>
</dbReference>
<evidence type="ECO:0000256" key="1">
    <source>
        <dbReference type="ARBA" id="ARBA00005125"/>
    </source>
</evidence>
<dbReference type="AlphaFoldDB" id="A0A840SDG4"/>